<dbReference type="FunFam" id="1.20.5.340:FF:000025">
    <property type="entry name" value="Myosin heavy chain, isoform G"/>
    <property type="match status" value="1"/>
</dbReference>
<protein>
    <recommendedName>
        <fullName evidence="3">Myosin tail domain-containing protein</fullName>
    </recommendedName>
</protein>
<proteinExistence type="predicted"/>
<dbReference type="Gene3D" id="1.20.5.340">
    <property type="match status" value="1"/>
</dbReference>
<evidence type="ECO:0000259" key="3">
    <source>
        <dbReference type="Pfam" id="PF01576"/>
    </source>
</evidence>
<gene>
    <name evidence="4" type="ORF">MNOR_LOCUS32313</name>
</gene>
<dbReference type="GO" id="GO:0016459">
    <property type="term" value="C:myosin complex"/>
    <property type="evidence" value="ECO:0007669"/>
    <property type="project" value="InterPro"/>
</dbReference>
<accession>A0AAV2S515</accession>
<dbReference type="Proteomes" id="UP001497623">
    <property type="component" value="Unassembled WGS sequence"/>
</dbReference>
<feature type="coiled-coil region" evidence="2">
    <location>
        <begin position="12"/>
        <end position="96"/>
    </location>
</feature>
<keyword evidence="5" id="KW-1185">Reference proteome</keyword>
<name>A0AAV2S515_MEGNR</name>
<keyword evidence="1 2" id="KW-0175">Coiled coil</keyword>
<reference evidence="4 5" key="1">
    <citation type="submission" date="2024-05" db="EMBL/GenBank/DDBJ databases">
        <authorList>
            <person name="Wallberg A."/>
        </authorList>
    </citation>
    <scope>NUCLEOTIDE SEQUENCE [LARGE SCALE GENOMIC DNA]</scope>
</reference>
<comment type="caution">
    <text evidence="4">The sequence shown here is derived from an EMBL/GenBank/DDBJ whole genome shotgun (WGS) entry which is preliminary data.</text>
</comment>
<feature type="domain" description="Myosin tail" evidence="3">
    <location>
        <begin position="8"/>
        <end position="158"/>
    </location>
</feature>
<dbReference type="Pfam" id="PF01576">
    <property type="entry name" value="Myosin_tail_1"/>
    <property type="match status" value="1"/>
</dbReference>
<organism evidence="4 5">
    <name type="scientific">Meganyctiphanes norvegica</name>
    <name type="common">Northern krill</name>
    <name type="synonym">Thysanopoda norvegica</name>
    <dbReference type="NCBI Taxonomy" id="48144"/>
    <lineage>
        <taxon>Eukaryota</taxon>
        <taxon>Metazoa</taxon>
        <taxon>Ecdysozoa</taxon>
        <taxon>Arthropoda</taxon>
        <taxon>Crustacea</taxon>
        <taxon>Multicrustacea</taxon>
        <taxon>Malacostraca</taxon>
        <taxon>Eumalacostraca</taxon>
        <taxon>Eucarida</taxon>
        <taxon>Euphausiacea</taxon>
        <taxon>Euphausiidae</taxon>
        <taxon>Meganyctiphanes</taxon>
    </lineage>
</organism>
<feature type="non-terminal residue" evidence="4">
    <location>
        <position position="164"/>
    </location>
</feature>
<evidence type="ECO:0000256" key="2">
    <source>
        <dbReference type="SAM" id="Coils"/>
    </source>
</evidence>
<sequence length="164" mass="18838">MAKDRSTLLGKFRALEHDIQTLREQLDEESESKSDIHRQLSKANADIQMYRAQYESEGVAKAEEIDASRQKLQTRLDEAEQQIDSLNFKNTSLDKAKNRLLSDLEAMHVDCERASTQAAAAEKKQKNFDKIISEWKMKIDDLGAELDASQKECRNCSTELFRIK</sequence>
<dbReference type="EMBL" id="CAXKWB010043669">
    <property type="protein sequence ID" value="CAL4159665.1"/>
    <property type="molecule type" value="Genomic_DNA"/>
</dbReference>
<evidence type="ECO:0000256" key="1">
    <source>
        <dbReference type="ARBA" id="ARBA00023054"/>
    </source>
</evidence>
<evidence type="ECO:0000313" key="4">
    <source>
        <dbReference type="EMBL" id="CAL4159665.1"/>
    </source>
</evidence>
<dbReference type="SUPFAM" id="SSF90257">
    <property type="entry name" value="Myosin rod fragments"/>
    <property type="match status" value="2"/>
</dbReference>
<dbReference type="InterPro" id="IPR002928">
    <property type="entry name" value="Myosin_tail"/>
</dbReference>
<evidence type="ECO:0000313" key="5">
    <source>
        <dbReference type="Proteomes" id="UP001497623"/>
    </source>
</evidence>
<dbReference type="AlphaFoldDB" id="A0AAV2S515"/>